<dbReference type="SMART" id="SM00530">
    <property type="entry name" value="HTH_XRE"/>
    <property type="match status" value="1"/>
</dbReference>
<dbReference type="OrthoDB" id="7206663at2"/>
<proteinExistence type="predicted"/>
<reference evidence="3" key="1">
    <citation type="submission" date="2018-09" db="EMBL/GenBank/DDBJ databases">
        <title>Paracoccus onubensis nov. sp. a moderate halophilic bacterium isolated from Gruta de las Maravillas (Aracena, Spain).</title>
        <authorList>
            <person name="Jurado V."/>
            <person name="Gutierrez-Patricio S."/>
            <person name="Gonzalez-Pimentel J.L."/>
            <person name="Miller A.Z."/>
            <person name="Laiz L."/>
            <person name="Saiz-Jimenez C."/>
        </authorList>
    </citation>
    <scope>NUCLEOTIDE SEQUENCE [LARGE SCALE GENOMIC DNA]</scope>
    <source>
        <strain evidence="3">DSM 26381</strain>
    </source>
</reference>
<protein>
    <submittedName>
        <fullName evidence="2">XRE family transcriptional regulator</fullName>
    </submittedName>
</protein>
<dbReference type="SUPFAM" id="SSF47413">
    <property type="entry name" value="lambda repressor-like DNA-binding domains"/>
    <property type="match status" value="1"/>
</dbReference>
<accession>A0A419A8G9</accession>
<evidence type="ECO:0000313" key="2">
    <source>
        <dbReference type="EMBL" id="RJL17982.1"/>
    </source>
</evidence>
<evidence type="ECO:0000259" key="1">
    <source>
        <dbReference type="PROSITE" id="PS50943"/>
    </source>
</evidence>
<sequence length="84" mass="8814">MKARIKAARDLLGITQAELCEAADVPLITLRRVEGKPDHVGLVSAEAVRRIVSALEARGIQFLEGGQVAMGPGVALSAELPSKP</sequence>
<dbReference type="InterPro" id="IPR001387">
    <property type="entry name" value="Cro/C1-type_HTH"/>
</dbReference>
<comment type="caution">
    <text evidence="2">The sequence shown here is derived from an EMBL/GenBank/DDBJ whole genome shotgun (WGS) entry which is preliminary data.</text>
</comment>
<dbReference type="AlphaFoldDB" id="A0A419A8G9"/>
<dbReference type="CDD" id="cd00093">
    <property type="entry name" value="HTH_XRE"/>
    <property type="match status" value="1"/>
</dbReference>
<evidence type="ECO:0000313" key="3">
    <source>
        <dbReference type="Proteomes" id="UP000283587"/>
    </source>
</evidence>
<dbReference type="Gene3D" id="1.10.260.40">
    <property type="entry name" value="lambda repressor-like DNA-binding domains"/>
    <property type="match status" value="1"/>
</dbReference>
<dbReference type="PROSITE" id="PS50943">
    <property type="entry name" value="HTH_CROC1"/>
    <property type="match status" value="1"/>
</dbReference>
<name>A0A419A8G9_9RHOB</name>
<dbReference type="EMBL" id="QZEW01000029">
    <property type="protein sequence ID" value="RJL17982.1"/>
    <property type="molecule type" value="Genomic_DNA"/>
</dbReference>
<dbReference type="GO" id="GO:0003677">
    <property type="term" value="F:DNA binding"/>
    <property type="evidence" value="ECO:0007669"/>
    <property type="project" value="InterPro"/>
</dbReference>
<gene>
    <name evidence="2" type="ORF">D3P05_08385</name>
</gene>
<dbReference type="RefSeq" id="WP_119897726.1">
    <property type="nucleotide sequence ID" value="NZ_QNRC01000001.1"/>
</dbReference>
<keyword evidence="3" id="KW-1185">Reference proteome</keyword>
<feature type="domain" description="HTH cro/C1-type" evidence="1">
    <location>
        <begin position="5"/>
        <end position="34"/>
    </location>
</feature>
<dbReference type="Proteomes" id="UP000283587">
    <property type="component" value="Unassembled WGS sequence"/>
</dbReference>
<dbReference type="InterPro" id="IPR010982">
    <property type="entry name" value="Lambda_DNA-bd_dom_sf"/>
</dbReference>
<organism evidence="2 3">
    <name type="scientific">Paracoccus siganidrum</name>
    <dbReference type="NCBI Taxonomy" id="1276757"/>
    <lineage>
        <taxon>Bacteria</taxon>
        <taxon>Pseudomonadati</taxon>
        <taxon>Pseudomonadota</taxon>
        <taxon>Alphaproteobacteria</taxon>
        <taxon>Rhodobacterales</taxon>
        <taxon>Paracoccaceae</taxon>
        <taxon>Paracoccus</taxon>
    </lineage>
</organism>